<proteinExistence type="predicted"/>
<sequence>ITSRETEEEAHGEGKVGLYPSQGNTAPCNPHASSQTSTALRMWMPWEPDTLAPSPEAEVANGLKRPWSCRLGTKVSLTPPIFPPELSCKEALRSIHLYCKPGPPGSPGPCPMLLLLLWLGAQPAAQAKYLQLYLACGFDVLAVESVLSRFLCPHRGLGQAARVLALLCPLVMHTLSLGGYTFAQTLLLRGQDLGCHSSVAQCLRCRISDSLVVGSLDHVALGVSQLMRPQALGLVVRATAMLYFHLCASCTIQHHEAAVSAFWQPPVRLVFYASLLQPR</sequence>
<reference evidence="2 3" key="1">
    <citation type="journal article" date="2019" name="PLoS ONE">
        <title>Genomic analyses reveal an absence of contemporary introgressive admixture between fin whales and blue whales, despite known hybrids.</title>
        <authorList>
            <person name="Westbury M.V."/>
            <person name="Petersen B."/>
            <person name="Lorenzen E.D."/>
        </authorList>
    </citation>
    <scope>NUCLEOTIDE SEQUENCE [LARGE SCALE GENOMIC DNA]</scope>
    <source>
        <strain evidence="2">FinWhale-01</strain>
    </source>
</reference>
<dbReference type="PANTHER" id="PTHR20908:SF4">
    <property type="entry name" value="SI:DKEY-5I3.5"/>
    <property type="match status" value="1"/>
</dbReference>
<gene>
    <name evidence="2" type="ORF">E2I00_009051</name>
</gene>
<keyword evidence="3" id="KW-1185">Reference proteome</keyword>
<dbReference type="Proteomes" id="UP000437017">
    <property type="component" value="Unassembled WGS sequence"/>
</dbReference>
<dbReference type="EMBL" id="SGJD01001482">
    <property type="protein sequence ID" value="KAB0399722.1"/>
    <property type="molecule type" value="Genomic_DNA"/>
</dbReference>
<dbReference type="AlphaFoldDB" id="A0A643CHX4"/>
<accession>A0A643CHX4</accession>
<feature type="compositionally biased region" description="Polar residues" evidence="1">
    <location>
        <begin position="21"/>
        <end position="34"/>
    </location>
</feature>
<evidence type="ECO:0000313" key="3">
    <source>
        <dbReference type="Proteomes" id="UP000437017"/>
    </source>
</evidence>
<dbReference type="OrthoDB" id="77878at2759"/>
<feature type="non-terminal residue" evidence="2">
    <location>
        <position position="1"/>
    </location>
</feature>
<dbReference type="PANTHER" id="PTHR20908">
    <property type="entry name" value="LD15586P"/>
    <property type="match status" value="1"/>
</dbReference>
<evidence type="ECO:0000256" key="1">
    <source>
        <dbReference type="SAM" id="MobiDB-lite"/>
    </source>
</evidence>
<evidence type="ECO:0000313" key="2">
    <source>
        <dbReference type="EMBL" id="KAB0399722.1"/>
    </source>
</evidence>
<organism evidence="2 3">
    <name type="scientific">Balaenoptera physalus</name>
    <name type="common">Fin whale</name>
    <name type="synonym">Balaena physalus</name>
    <dbReference type="NCBI Taxonomy" id="9770"/>
    <lineage>
        <taxon>Eukaryota</taxon>
        <taxon>Metazoa</taxon>
        <taxon>Chordata</taxon>
        <taxon>Craniata</taxon>
        <taxon>Vertebrata</taxon>
        <taxon>Euteleostomi</taxon>
        <taxon>Mammalia</taxon>
        <taxon>Eutheria</taxon>
        <taxon>Laurasiatheria</taxon>
        <taxon>Artiodactyla</taxon>
        <taxon>Whippomorpha</taxon>
        <taxon>Cetacea</taxon>
        <taxon>Mysticeti</taxon>
        <taxon>Balaenopteridae</taxon>
        <taxon>Balaenoptera</taxon>
    </lineage>
</organism>
<dbReference type="GO" id="GO:0017171">
    <property type="term" value="F:serine hydrolase activity"/>
    <property type="evidence" value="ECO:0007669"/>
    <property type="project" value="TreeGrafter"/>
</dbReference>
<name>A0A643CHX4_BALPH</name>
<protein>
    <submittedName>
        <fullName evidence="2">Uncharacterized protein</fullName>
    </submittedName>
</protein>
<comment type="caution">
    <text evidence="2">The sequence shown here is derived from an EMBL/GenBank/DDBJ whole genome shotgun (WGS) entry which is preliminary data.</text>
</comment>
<feature type="region of interest" description="Disordered" evidence="1">
    <location>
        <begin position="1"/>
        <end position="34"/>
    </location>
</feature>